<keyword evidence="4" id="KW-0732">Signal</keyword>
<dbReference type="InterPro" id="IPR000914">
    <property type="entry name" value="SBP_5_dom"/>
</dbReference>
<proteinExistence type="inferred from homology"/>
<dbReference type="PANTHER" id="PTHR30290:SF10">
    <property type="entry name" value="PERIPLASMIC OLIGOPEPTIDE-BINDING PROTEIN-RELATED"/>
    <property type="match status" value="1"/>
</dbReference>
<evidence type="ECO:0000256" key="2">
    <source>
        <dbReference type="ARBA" id="ARBA00005695"/>
    </source>
</evidence>
<name>A0A8S0FWE5_ECOLX</name>
<dbReference type="Proteomes" id="UP000467488">
    <property type="component" value="Chromosome"/>
</dbReference>
<dbReference type="FunFam" id="3.40.190.10:FF:000018">
    <property type="entry name" value="Oligopeptide ABC transporter, oligopeptide-binding protein"/>
    <property type="match status" value="1"/>
</dbReference>
<dbReference type="EMBL" id="AP022360">
    <property type="protein sequence ID" value="BBU84336.1"/>
    <property type="molecule type" value="Genomic_DNA"/>
</dbReference>
<sequence length="202" mass="23045">MIQTLLAPYASYLQYGHIAGIDEILEGKKPITDLGVKAIDDHTLEVTLSEPVPYFYKLLVHPSTSPVPKAAIEKFGEKWTQPGNIVTNGAYTLKDWVVNERIVLERSPTYWNNAKTVINQVTYLPIASEVTDVNRYRSGEIDMTYNNMPIELFQKLKKEIPDEVHVDPYLCTFLWAATVFFVTITKLTTRNRHLMTCVCVPH</sequence>
<dbReference type="InterPro" id="IPR039424">
    <property type="entry name" value="SBP_5"/>
</dbReference>
<comment type="similarity">
    <text evidence="2">Belongs to the bacterial solute-binding protein 5 family.</text>
</comment>
<evidence type="ECO:0000256" key="4">
    <source>
        <dbReference type="ARBA" id="ARBA00022729"/>
    </source>
</evidence>
<reference evidence="6 7" key="1">
    <citation type="submission" date="2020-01" db="EMBL/GenBank/DDBJ databases">
        <title>Dynamics of blaIMP-6 dissemination in carbapenem resistant Enterobacteriacea isolated from regional surveillance in Osaka, Japan.</title>
        <authorList>
            <person name="Abe R."/>
            <person name="Akeda Y."/>
            <person name="Sugawara Y."/>
            <person name="Yamamoto N."/>
            <person name="Tomono K."/>
            <person name="Takeuchi D."/>
            <person name="Kawahara R."/>
            <person name="Hamada S."/>
        </authorList>
    </citation>
    <scope>NUCLEOTIDE SEQUENCE [LARGE SCALE GENOMIC DNA]</scope>
    <source>
        <strain evidence="6 7">E300</strain>
    </source>
</reference>
<protein>
    <recommendedName>
        <fullName evidence="5">Solute-binding protein family 5 domain-containing protein</fullName>
    </recommendedName>
</protein>
<dbReference type="GO" id="GO:0030288">
    <property type="term" value="C:outer membrane-bounded periplasmic space"/>
    <property type="evidence" value="ECO:0007669"/>
    <property type="project" value="TreeGrafter"/>
</dbReference>
<dbReference type="GO" id="GO:0015833">
    <property type="term" value="P:peptide transport"/>
    <property type="evidence" value="ECO:0007669"/>
    <property type="project" value="TreeGrafter"/>
</dbReference>
<dbReference type="Gene3D" id="3.90.76.10">
    <property type="entry name" value="Dipeptide-binding Protein, Domain 1"/>
    <property type="match status" value="1"/>
</dbReference>
<dbReference type="GO" id="GO:1904680">
    <property type="term" value="F:peptide transmembrane transporter activity"/>
    <property type="evidence" value="ECO:0007669"/>
    <property type="project" value="TreeGrafter"/>
</dbReference>
<comment type="subcellular location">
    <subcellularLocation>
        <location evidence="1">Cell envelope</location>
    </subcellularLocation>
</comment>
<evidence type="ECO:0000256" key="1">
    <source>
        <dbReference type="ARBA" id="ARBA00004196"/>
    </source>
</evidence>
<keyword evidence="3" id="KW-0813">Transport</keyword>
<gene>
    <name evidence="6" type="ORF">EIMP300_57360</name>
</gene>
<dbReference type="SUPFAM" id="SSF53850">
    <property type="entry name" value="Periplasmic binding protein-like II"/>
    <property type="match status" value="1"/>
</dbReference>
<evidence type="ECO:0000313" key="7">
    <source>
        <dbReference type="Proteomes" id="UP000467488"/>
    </source>
</evidence>
<dbReference type="PANTHER" id="PTHR30290">
    <property type="entry name" value="PERIPLASMIC BINDING COMPONENT OF ABC TRANSPORTER"/>
    <property type="match status" value="1"/>
</dbReference>
<evidence type="ECO:0000259" key="5">
    <source>
        <dbReference type="Pfam" id="PF00496"/>
    </source>
</evidence>
<dbReference type="AlphaFoldDB" id="A0A8S0FWE5"/>
<feature type="domain" description="Solute-binding protein family 5" evidence="5">
    <location>
        <begin position="14"/>
        <end position="169"/>
    </location>
</feature>
<evidence type="ECO:0000256" key="3">
    <source>
        <dbReference type="ARBA" id="ARBA00022448"/>
    </source>
</evidence>
<evidence type="ECO:0000313" key="6">
    <source>
        <dbReference type="EMBL" id="BBU84336.1"/>
    </source>
</evidence>
<dbReference type="Pfam" id="PF00496">
    <property type="entry name" value="SBP_bac_5"/>
    <property type="match status" value="1"/>
</dbReference>
<dbReference type="Gene3D" id="3.40.190.10">
    <property type="entry name" value="Periplasmic binding protein-like II"/>
    <property type="match status" value="1"/>
</dbReference>
<organism evidence="6 7">
    <name type="scientific">Escherichia coli</name>
    <dbReference type="NCBI Taxonomy" id="562"/>
    <lineage>
        <taxon>Bacteria</taxon>
        <taxon>Pseudomonadati</taxon>
        <taxon>Pseudomonadota</taxon>
        <taxon>Gammaproteobacteria</taxon>
        <taxon>Enterobacterales</taxon>
        <taxon>Enterobacteriaceae</taxon>
        <taxon>Escherichia</taxon>
    </lineage>
</organism>
<accession>A0A8S0FWE5</accession>